<reference evidence="2 3" key="1">
    <citation type="submission" date="2015-04" db="EMBL/GenBank/DDBJ databases">
        <title>Complete genome sequence of Schizopora paradoxa KUC8140, a cosmopolitan wood degrader in East Asia.</title>
        <authorList>
            <consortium name="DOE Joint Genome Institute"/>
            <person name="Min B."/>
            <person name="Park H."/>
            <person name="Jang Y."/>
            <person name="Kim J.-J."/>
            <person name="Kim K.H."/>
            <person name="Pangilinan J."/>
            <person name="Lipzen A."/>
            <person name="Riley R."/>
            <person name="Grigoriev I.V."/>
            <person name="Spatafora J.W."/>
            <person name="Choi I.-G."/>
        </authorList>
    </citation>
    <scope>NUCLEOTIDE SEQUENCE [LARGE SCALE GENOMIC DNA]</scope>
    <source>
        <strain evidence="2 3">KUC8140</strain>
    </source>
</reference>
<dbReference type="OrthoDB" id="10649646at2759"/>
<dbReference type="PROSITE" id="PS00463">
    <property type="entry name" value="ZN2_CY6_FUNGAL_1"/>
    <property type="match status" value="1"/>
</dbReference>
<dbReference type="InParanoid" id="A0A0H2RRS2"/>
<dbReference type="Proteomes" id="UP000053477">
    <property type="component" value="Unassembled WGS sequence"/>
</dbReference>
<evidence type="ECO:0000313" key="2">
    <source>
        <dbReference type="EMBL" id="KLO14695.1"/>
    </source>
</evidence>
<name>A0A0H2RRS2_9AGAM</name>
<dbReference type="InterPro" id="IPR001138">
    <property type="entry name" value="Zn2Cys6_DnaBD"/>
</dbReference>
<dbReference type="InterPro" id="IPR036864">
    <property type="entry name" value="Zn2-C6_fun-type_DNA-bd_sf"/>
</dbReference>
<feature type="domain" description="Zn(2)-C6 fungal-type" evidence="1">
    <location>
        <begin position="21"/>
        <end position="51"/>
    </location>
</feature>
<dbReference type="GO" id="GO:0008270">
    <property type="term" value="F:zinc ion binding"/>
    <property type="evidence" value="ECO:0007669"/>
    <property type="project" value="InterPro"/>
</dbReference>
<organism evidence="2 3">
    <name type="scientific">Schizopora paradoxa</name>
    <dbReference type="NCBI Taxonomy" id="27342"/>
    <lineage>
        <taxon>Eukaryota</taxon>
        <taxon>Fungi</taxon>
        <taxon>Dikarya</taxon>
        <taxon>Basidiomycota</taxon>
        <taxon>Agaricomycotina</taxon>
        <taxon>Agaricomycetes</taxon>
        <taxon>Hymenochaetales</taxon>
        <taxon>Schizoporaceae</taxon>
        <taxon>Schizopora</taxon>
    </lineage>
</organism>
<proteinExistence type="predicted"/>
<accession>A0A0H2RRS2</accession>
<dbReference type="EMBL" id="KQ085940">
    <property type="protein sequence ID" value="KLO14695.1"/>
    <property type="molecule type" value="Genomic_DNA"/>
</dbReference>
<dbReference type="AlphaFoldDB" id="A0A0H2RRS2"/>
<evidence type="ECO:0000259" key="1">
    <source>
        <dbReference type="PROSITE" id="PS00463"/>
    </source>
</evidence>
<keyword evidence="3" id="KW-1185">Reference proteome</keyword>
<protein>
    <recommendedName>
        <fullName evidence="1">Zn(2)-C6 fungal-type domain-containing protein</fullName>
    </recommendedName>
</protein>
<dbReference type="SUPFAM" id="SSF57701">
    <property type="entry name" value="Zn2/Cys6 DNA-binding domain"/>
    <property type="match status" value="1"/>
</dbReference>
<dbReference type="GO" id="GO:0000981">
    <property type="term" value="F:DNA-binding transcription factor activity, RNA polymerase II-specific"/>
    <property type="evidence" value="ECO:0007669"/>
    <property type="project" value="InterPro"/>
</dbReference>
<sequence>MDLGNSYLRQTPHIVTRNRKPCLACSLSKVKCNLISDQLCEHCARKGEVKCPPFVPNKMRKDVTSWMALVNNNGTASDFASGEPTMQGGQATVQNSGMSYAQYAGVDATGLGNWSPSGLSYVPIPTAPVSNPLPPSSIQGPHSYVNYIPAPQPQVPLYGIAHPDSGQSAPPMNLQLPWKA</sequence>
<evidence type="ECO:0000313" key="3">
    <source>
        <dbReference type="Proteomes" id="UP000053477"/>
    </source>
</evidence>
<gene>
    <name evidence="2" type="ORF">SCHPADRAFT_302402</name>
</gene>